<dbReference type="KEGG" id="ftj:FTUN_6690"/>
<proteinExistence type="predicted"/>
<gene>
    <name evidence="3" type="ORF">FTUN_6690</name>
</gene>
<name>A0A6M5Z1P6_9BACT</name>
<dbReference type="EMBL" id="CP053452">
    <property type="protein sequence ID" value="QJW99092.1"/>
    <property type="molecule type" value="Genomic_DNA"/>
</dbReference>
<feature type="region of interest" description="Disordered" evidence="1">
    <location>
        <begin position="43"/>
        <end position="70"/>
    </location>
</feature>
<evidence type="ECO:0000313" key="3">
    <source>
        <dbReference type="EMBL" id="QJW99092.1"/>
    </source>
</evidence>
<keyword evidence="2" id="KW-0472">Membrane</keyword>
<dbReference type="AlphaFoldDB" id="A0A6M5Z1P6"/>
<reference evidence="4" key="1">
    <citation type="submission" date="2020-05" db="EMBL/GenBank/DDBJ databases">
        <title>Frigoriglobus tundricola gen. nov., sp. nov., a psychrotolerant cellulolytic planctomycete of the family Gemmataceae with two divergent copies of 16S rRNA gene.</title>
        <authorList>
            <person name="Kulichevskaya I.S."/>
            <person name="Ivanova A.A."/>
            <person name="Naumoff D.G."/>
            <person name="Beletsky A.V."/>
            <person name="Rijpstra W.I.C."/>
            <person name="Sinninghe Damste J.S."/>
            <person name="Mardanov A.V."/>
            <person name="Ravin N.V."/>
            <person name="Dedysh S.N."/>
        </authorList>
    </citation>
    <scope>NUCLEOTIDE SEQUENCE [LARGE SCALE GENOMIC DNA]</scope>
    <source>
        <strain evidence="4">PL17</strain>
    </source>
</reference>
<organism evidence="3 4">
    <name type="scientific">Frigoriglobus tundricola</name>
    <dbReference type="NCBI Taxonomy" id="2774151"/>
    <lineage>
        <taxon>Bacteria</taxon>
        <taxon>Pseudomonadati</taxon>
        <taxon>Planctomycetota</taxon>
        <taxon>Planctomycetia</taxon>
        <taxon>Gemmatales</taxon>
        <taxon>Gemmataceae</taxon>
        <taxon>Frigoriglobus</taxon>
    </lineage>
</organism>
<sequence length="87" mass="9443">MPLHTSSAILFAVVALGVALQLATVSRLGARIVMGRIGRRWNAARRPQATPGARHPAPTAPHTGRHTARRRCRDYRTALRSAQPSAK</sequence>
<dbReference type="Proteomes" id="UP000503447">
    <property type="component" value="Chromosome"/>
</dbReference>
<accession>A0A6M5Z1P6</accession>
<evidence type="ECO:0000256" key="2">
    <source>
        <dbReference type="SAM" id="Phobius"/>
    </source>
</evidence>
<evidence type="ECO:0000313" key="4">
    <source>
        <dbReference type="Proteomes" id="UP000503447"/>
    </source>
</evidence>
<protein>
    <submittedName>
        <fullName evidence="3">Uncharacterized protein</fullName>
    </submittedName>
</protein>
<feature type="transmembrane region" description="Helical" evidence="2">
    <location>
        <begin position="6"/>
        <end position="30"/>
    </location>
</feature>
<evidence type="ECO:0000256" key="1">
    <source>
        <dbReference type="SAM" id="MobiDB-lite"/>
    </source>
</evidence>
<keyword evidence="2" id="KW-0812">Transmembrane</keyword>
<dbReference type="RefSeq" id="WP_171474124.1">
    <property type="nucleotide sequence ID" value="NZ_CP053452.2"/>
</dbReference>
<keyword evidence="2" id="KW-1133">Transmembrane helix</keyword>
<keyword evidence="4" id="KW-1185">Reference proteome</keyword>